<organism evidence="1 2">
    <name type="scientific">Ichthyophthirius multifiliis</name>
    <name type="common">White spot disease agent</name>
    <name type="synonym">Ich</name>
    <dbReference type="NCBI Taxonomy" id="5932"/>
    <lineage>
        <taxon>Eukaryota</taxon>
        <taxon>Sar</taxon>
        <taxon>Alveolata</taxon>
        <taxon>Ciliophora</taxon>
        <taxon>Intramacronucleata</taxon>
        <taxon>Oligohymenophorea</taxon>
        <taxon>Hymenostomatida</taxon>
        <taxon>Ophryoglenina</taxon>
        <taxon>Ichthyophthirius</taxon>
    </lineage>
</organism>
<dbReference type="InParanoid" id="G0QLB9"/>
<accession>G0QLB9</accession>
<dbReference type="AlphaFoldDB" id="G0QLB9"/>
<reference evidence="1 2" key="1">
    <citation type="submission" date="2011-07" db="EMBL/GenBank/DDBJ databases">
        <authorList>
            <person name="Coyne R."/>
            <person name="Brami D."/>
            <person name="Johnson J."/>
            <person name="Hostetler J."/>
            <person name="Hannick L."/>
            <person name="Clark T."/>
            <person name="Cassidy-Hanley D."/>
            <person name="Inman J."/>
        </authorList>
    </citation>
    <scope>NUCLEOTIDE SEQUENCE [LARGE SCALE GENOMIC DNA]</scope>
    <source>
        <strain evidence="1 2">G5</strain>
    </source>
</reference>
<dbReference type="EMBL" id="GL983244">
    <property type="protein sequence ID" value="EGR33985.1"/>
    <property type="molecule type" value="Genomic_DNA"/>
</dbReference>
<evidence type="ECO:0000313" key="2">
    <source>
        <dbReference type="Proteomes" id="UP000008983"/>
    </source>
</evidence>
<name>G0QLB9_ICHMU</name>
<dbReference type="Proteomes" id="UP000008983">
    <property type="component" value="Unassembled WGS sequence"/>
</dbReference>
<keyword evidence="2" id="KW-1185">Reference proteome</keyword>
<evidence type="ECO:0000313" key="1">
    <source>
        <dbReference type="EMBL" id="EGR33985.1"/>
    </source>
</evidence>
<sequence length="165" mass="20227">MIRQICLIQFSNQYNKISYFIIAHYFVLTIQNKYIYILEIIHLIKMYIYLIKALPKIIQYKSYIKKWNKIKIKNLKVINKMSKYNQRKLLKRKMKILLEVQLEPKKDQSEKLLKKYNYGDKFMKEDKLILKANKQKLTWIMSLVQLVFQEKLQTIIIYNLEKLNI</sequence>
<proteinExistence type="predicted"/>
<protein>
    <submittedName>
        <fullName evidence="1">Uncharacterized protein</fullName>
    </submittedName>
</protein>
<dbReference type="RefSeq" id="XP_004039289.1">
    <property type="nucleotide sequence ID" value="XM_004039241.1"/>
</dbReference>
<gene>
    <name evidence="1" type="ORF">IMG5_028550</name>
</gene>
<dbReference type="GeneID" id="14910174"/>